<feature type="region of interest" description="Disordered" evidence="1">
    <location>
        <begin position="943"/>
        <end position="997"/>
    </location>
</feature>
<dbReference type="OrthoDB" id="6078042at2759"/>
<dbReference type="CDD" id="cd09212">
    <property type="entry name" value="PUB"/>
    <property type="match status" value="2"/>
</dbReference>
<evidence type="ECO:0000313" key="4">
    <source>
        <dbReference type="RefSeq" id="XP_035688801.1"/>
    </source>
</evidence>
<feature type="domain" description="NHR" evidence="2">
    <location>
        <begin position="184"/>
        <end position="344"/>
    </location>
</feature>
<gene>
    <name evidence="4" type="primary">LOC118424358</name>
</gene>
<proteinExistence type="predicted"/>
<dbReference type="InterPro" id="IPR006573">
    <property type="entry name" value="NHR_dom"/>
</dbReference>
<evidence type="ECO:0000259" key="2">
    <source>
        <dbReference type="PROSITE" id="PS51065"/>
    </source>
</evidence>
<dbReference type="GO" id="GO:0061630">
    <property type="term" value="F:ubiquitin protein ligase activity"/>
    <property type="evidence" value="ECO:0000318"/>
    <property type="project" value="GO_Central"/>
</dbReference>
<feature type="compositionally biased region" description="Low complexity" evidence="1">
    <location>
        <begin position="403"/>
        <end position="416"/>
    </location>
</feature>
<feature type="compositionally biased region" description="Low complexity" evidence="1">
    <location>
        <begin position="975"/>
        <end position="990"/>
    </location>
</feature>
<dbReference type="GeneID" id="118424358"/>
<dbReference type="Pfam" id="PF07177">
    <property type="entry name" value="Neuralized"/>
    <property type="match status" value="2"/>
</dbReference>
<dbReference type="PANTHER" id="PTHR12429">
    <property type="entry name" value="NEURALIZED"/>
    <property type="match status" value="1"/>
</dbReference>
<reference evidence="3" key="1">
    <citation type="journal article" date="2020" name="Nat. Ecol. Evol.">
        <title>Deeply conserved synteny resolves early events in vertebrate evolution.</title>
        <authorList>
            <person name="Simakov O."/>
            <person name="Marletaz F."/>
            <person name="Yue J.X."/>
            <person name="O'Connell B."/>
            <person name="Jenkins J."/>
            <person name="Brandt A."/>
            <person name="Calef R."/>
            <person name="Tung C.H."/>
            <person name="Huang T.K."/>
            <person name="Schmutz J."/>
            <person name="Satoh N."/>
            <person name="Yu J.K."/>
            <person name="Putnam N.H."/>
            <person name="Green R.E."/>
            <person name="Rokhsar D.S."/>
        </authorList>
    </citation>
    <scope>NUCLEOTIDE SEQUENCE [LARGE SCALE GENOMIC DNA]</scope>
    <source>
        <strain evidence="3">S238N-H82</strain>
    </source>
</reference>
<dbReference type="InterPro" id="IPR043136">
    <property type="entry name" value="B30.2/SPRY_sf"/>
</dbReference>
<dbReference type="Gene3D" id="1.20.58.2190">
    <property type="match status" value="4"/>
</dbReference>
<dbReference type="Gene3D" id="2.60.120.920">
    <property type="match status" value="2"/>
</dbReference>
<dbReference type="PROSITE" id="PS51065">
    <property type="entry name" value="NHR"/>
    <property type="match status" value="2"/>
</dbReference>
<dbReference type="RefSeq" id="XP_035688801.1">
    <property type="nucleotide sequence ID" value="XM_035832908.1"/>
</dbReference>
<accession>A0A9J7N465</accession>
<sequence length="1308" mass="144261">METTFDSFSWFFTDEDVYQGATEETQPPEEKNALQNQIQIISTCAAIIKEQERPDVVRQALTTIRRMTNNILKHPDGQKYRKVRVENKTFQETVMKSTNAQQFVVAAGWKQVEDTMVFNKSNDELLNPTLQIIDDLLSSLPWETPGDTDDLGHPFVPQSAAEASSEGSHKLVKGLPTGVKVSRGMRFHVIRGSNITLAPDRKAARRKGGISNAITFSDKPFRVNQLIAVHITDRDPTVESAVVLGVTTVDPIKWDTEKLPQFLSYLSNDDGFWSEPIGEDVALPGNILTFYVSSSGSLKCSVYAEGEDRTVEEIDIVCNIPTGKPMWAVLDLFGSTTAISFVDIEEKQDSDEEVPFLTENDRSYVASLLSNIAENIPSTSDKEGESQKVSFYCPLFFKPYADDASGESASTSASEPAGEERKDMDEVPSETAVPVPAAEAAGPATEETAGAEADDDGMSTEDLPRENWLTPFVNELLEKETVEQAKLTLTTLWTMTRNITNYKGNDDNYRKLTTKDVPYAEAITATPNTHRLFLKMGWKKLGEILVVPQYGGQDARPILVALEEGLCNLNKDEIPAQEQKTGVSEDNTNLSLKACLEEIEEMETTGQKRITLSTIRDVARRVRDTPGDNKHRRVNMKEKVYADAILRSEAARNFMVTAGWIQVGDKLIFPKYCDKRLDRILATVEEALSKLPDFQLEDEDVETAKEEEKVPKEMTTPPEEKEKAEEKVTEEKIAPKVEKPPEVETPFAAPGLKAWAPAKTAGNKRQRLAFCSVHGNALQLKDGGRTMRRLYATDDNTSAITFTSRPIDIGEKVTVEITEYRSRSSEDGRGVVILGLTTEDPSTLSQDDLPPCVIDLTAQTNYWARRVKGKFVGSGDTLTFYLDKDGNLTYTLKDVVDEVHLCDIPTDKPLWAILDMDGGATTLTFEGVDDHYEFRMPWEGWSIEPDVTTSPPDAATSNLDDETPQTAENDKGAESETTPAPESHESPSASGTTVDADSMTEEEKLAFAFQKFKQQVEDPAKEQPPEELIQLINAIRQRTEDGDSSDDEDEDDESNIASELLGKLGSAFFETILKSELQHLFGRSTSASEERSSGLGAGYGLAETKASLEDRVQIMQACIETMEEEADKDTTIMSLTLIRQITSNVLDNPGDPKYRQIRMKNKSISGHITDVPTAIQLLSAIGWVQSDDSLVLPTSADDLLEPTLKAIDGALRKLKGEETESPAEAQTETAEEEACTNTSHQEAPTGSTEEVEATGAGVVAATEAPTEAIETSMEGEELATDAVHKVREEVNTISWIAAILCMKGTIMK</sequence>
<evidence type="ECO:0000313" key="3">
    <source>
        <dbReference type="Proteomes" id="UP000001554"/>
    </source>
</evidence>
<organism evidence="3 4">
    <name type="scientific">Branchiostoma floridae</name>
    <name type="common">Florida lancelet</name>
    <name type="synonym">Amphioxus</name>
    <dbReference type="NCBI Taxonomy" id="7739"/>
    <lineage>
        <taxon>Eukaryota</taxon>
        <taxon>Metazoa</taxon>
        <taxon>Chordata</taxon>
        <taxon>Cephalochordata</taxon>
        <taxon>Leptocardii</taxon>
        <taxon>Amphioxiformes</taxon>
        <taxon>Branchiostomatidae</taxon>
        <taxon>Branchiostoma</taxon>
    </lineage>
</organism>
<dbReference type="InterPro" id="IPR018997">
    <property type="entry name" value="PUB_domain"/>
</dbReference>
<evidence type="ECO:0000256" key="1">
    <source>
        <dbReference type="SAM" id="MobiDB-lite"/>
    </source>
</evidence>
<dbReference type="FunFam" id="2.60.120.920:FF:000113">
    <property type="entry name" value="Uncharacterized protein"/>
    <property type="match status" value="1"/>
</dbReference>
<protein>
    <submittedName>
        <fullName evidence="4">Uncharacterized protein LOC118424358</fullName>
    </submittedName>
</protein>
<dbReference type="KEGG" id="bfo:118424358"/>
<feature type="compositionally biased region" description="Basic and acidic residues" evidence="1">
    <location>
        <begin position="702"/>
        <end position="730"/>
    </location>
</feature>
<feature type="region of interest" description="Disordered" evidence="1">
    <location>
        <begin position="1216"/>
        <end position="1254"/>
    </location>
</feature>
<dbReference type="Proteomes" id="UP000001554">
    <property type="component" value="Chromosome 10"/>
</dbReference>
<dbReference type="SUPFAM" id="SSF143503">
    <property type="entry name" value="PUG domain-like"/>
    <property type="match status" value="3"/>
</dbReference>
<feature type="domain" description="NHR" evidence="2">
    <location>
        <begin position="767"/>
        <end position="928"/>
    </location>
</feature>
<feature type="compositionally biased region" description="Low complexity" evidence="1">
    <location>
        <begin position="429"/>
        <end position="451"/>
    </location>
</feature>
<feature type="region of interest" description="Disordered" evidence="1">
    <location>
        <begin position="699"/>
        <end position="730"/>
    </location>
</feature>
<dbReference type="InterPro" id="IPR037962">
    <property type="entry name" value="Neuralized"/>
</dbReference>
<dbReference type="SMART" id="SM00588">
    <property type="entry name" value="NEUZ"/>
    <property type="match status" value="2"/>
</dbReference>
<feature type="region of interest" description="Disordered" evidence="1">
    <location>
        <begin position="403"/>
        <end position="464"/>
    </location>
</feature>
<feature type="compositionally biased region" description="Polar residues" evidence="1">
    <location>
        <begin position="1237"/>
        <end position="1247"/>
    </location>
</feature>
<dbReference type="Pfam" id="PF09409">
    <property type="entry name" value="PUB"/>
    <property type="match status" value="2"/>
</dbReference>
<name>A0A9J7N465_BRAFL</name>
<feature type="compositionally biased region" description="Polar residues" evidence="1">
    <location>
        <begin position="947"/>
        <end position="958"/>
    </location>
</feature>
<reference evidence="4" key="2">
    <citation type="submission" date="2025-08" db="UniProtKB">
        <authorList>
            <consortium name="RefSeq"/>
        </authorList>
    </citation>
    <scope>IDENTIFICATION</scope>
    <source>
        <strain evidence="4">S238N-H82</strain>
        <tissue evidence="4">Testes</tissue>
    </source>
</reference>
<dbReference type="InterPro" id="IPR036339">
    <property type="entry name" value="PUB-like_dom_sf"/>
</dbReference>
<keyword evidence="3" id="KW-1185">Reference proteome</keyword>
<dbReference type="PANTHER" id="PTHR12429:SF6">
    <property type="entry name" value="PROTEIN NEURALIZED"/>
    <property type="match status" value="1"/>
</dbReference>
<dbReference type="SMART" id="SM00580">
    <property type="entry name" value="PUG"/>
    <property type="match status" value="2"/>
</dbReference>